<dbReference type="PROSITE" id="PS50240">
    <property type="entry name" value="TRYPSIN_DOM"/>
    <property type="match status" value="1"/>
</dbReference>
<dbReference type="InterPro" id="IPR035914">
    <property type="entry name" value="Sperma_CUB_dom_sf"/>
</dbReference>
<dbReference type="GO" id="GO:0004252">
    <property type="term" value="F:serine-type endopeptidase activity"/>
    <property type="evidence" value="ECO:0007669"/>
    <property type="project" value="InterPro"/>
</dbReference>
<evidence type="ECO:0000256" key="3">
    <source>
        <dbReference type="PROSITE-ProRule" id="PRU00059"/>
    </source>
</evidence>
<keyword evidence="1" id="KW-1015">Disulfide bond</keyword>
<comment type="similarity">
    <text evidence="2">Belongs to the peptidase S1 family. CLIP subfamily.</text>
</comment>
<evidence type="ECO:0000256" key="1">
    <source>
        <dbReference type="ARBA" id="ARBA00023157"/>
    </source>
</evidence>
<accession>A0AAV2P6V5</accession>
<sequence length="387" mass="42850">MQAVKVLFGFLLSLSMLNVIKSACNYFQNLEAGQTYYVYNPGFPYKYERENHCTWKMESRYVTKINCSVDMPAFANGCTQDILSIQFAGGNIQKYCGFGTVVLEGINPTIKLDSSYYSQGGNFLCEIRAEKPFDKNNCKCGWKKVTRIVGGTETGINEYPMMCGLVDSTMKVIYCGCTIISQQYILTAAHCIERRDTTKIGIIVGEHDVTTGNETKATKLFRVSKCTMHPYYNEIHNDIAVCKIIGTIEYSAEVGPVCLPFQHKRDTFGGAVVDVLGWGLLGFGGAKSTTLQKVKLNVINLMKCKYYYPELTDNNMCTYTPGKDSCQMDSGGPVLWQNPTTHNLVLVGITSTGIGCGSNEPAIQTRTGAFIDWIMSATPGVQYCKVE</sequence>
<dbReference type="PROSITE" id="PS01180">
    <property type="entry name" value="CUB"/>
    <property type="match status" value="1"/>
</dbReference>
<dbReference type="PRINTS" id="PR00722">
    <property type="entry name" value="CHYMOTRYPSIN"/>
</dbReference>
<evidence type="ECO:0000259" key="5">
    <source>
        <dbReference type="PROSITE" id="PS01180"/>
    </source>
</evidence>
<dbReference type="Proteomes" id="UP001497644">
    <property type="component" value="Chromosome 8"/>
</dbReference>
<dbReference type="AlphaFoldDB" id="A0AAV2P6V5"/>
<dbReference type="SMART" id="SM00020">
    <property type="entry name" value="Tryp_SPc"/>
    <property type="match status" value="1"/>
</dbReference>
<organism evidence="7 8">
    <name type="scientific">Lasius platythorax</name>
    <dbReference type="NCBI Taxonomy" id="488582"/>
    <lineage>
        <taxon>Eukaryota</taxon>
        <taxon>Metazoa</taxon>
        <taxon>Ecdysozoa</taxon>
        <taxon>Arthropoda</taxon>
        <taxon>Hexapoda</taxon>
        <taxon>Insecta</taxon>
        <taxon>Pterygota</taxon>
        <taxon>Neoptera</taxon>
        <taxon>Endopterygota</taxon>
        <taxon>Hymenoptera</taxon>
        <taxon>Apocrita</taxon>
        <taxon>Aculeata</taxon>
        <taxon>Formicoidea</taxon>
        <taxon>Formicidae</taxon>
        <taxon>Formicinae</taxon>
        <taxon>Lasius</taxon>
        <taxon>Lasius</taxon>
    </lineage>
</organism>
<dbReference type="Pfam" id="PF00089">
    <property type="entry name" value="Trypsin"/>
    <property type="match status" value="1"/>
</dbReference>
<dbReference type="PANTHER" id="PTHR24256">
    <property type="entry name" value="TRYPTASE-RELATED"/>
    <property type="match status" value="1"/>
</dbReference>
<dbReference type="SUPFAM" id="SSF49854">
    <property type="entry name" value="Spermadhesin, CUB domain"/>
    <property type="match status" value="1"/>
</dbReference>
<evidence type="ECO:0000256" key="4">
    <source>
        <dbReference type="SAM" id="SignalP"/>
    </source>
</evidence>
<dbReference type="InterPro" id="IPR043504">
    <property type="entry name" value="Peptidase_S1_PA_chymotrypsin"/>
</dbReference>
<dbReference type="InterPro" id="IPR009003">
    <property type="entry name" value="Peptidase_S1_PA"/>
</dbReference>
<keyword evidence="8" id="KW-1185">Reference proteome</keyword>
<comment type="caution">
    <text evidence="3">Lacks conserved residue(s) required for the propagation of feature annotation.</text>
</comment>
<feature type="domain" description="Peptidase S1" evidence="6">
    <location>
        <begin position="148"/>
        <end position="379"/>
    </location>
</feature>
<dbReference type="GO" id="GO:0006508">
    <property type="term" value="P:proteolysis"/>
    <property type="evidence" value="ECO:0007669"/>
    <property type="project" value="InterPro"/>
</dbReference>
<proteinExistence type="inferred from homology"/>
<dbReference type="Gene3D" id="2.60.120.290">
    <property type="entry name" value="Spermadhesin, CUB domain"/>
    <property type="match status" value="1"/>
</dbReference>
<evidence type="ECO:0000256" key="2">
    <source>
        <dbReference type="ARBA" id="ARBA00024195"/>
    </source>
</evidence>
<dbReference type="Gene3D" id="2.40.10.10">
    <property type="entry name" value="Trypsin-like serine proteases"/>
    <property type="match status" value="1"/>
</dbReference>
<evidence type="ECO:0000313" key="7">
    <source>
        <dbReference type="EMBL" id="CAL1688641.1"/>
    </source>
</evidence>
<evidence type="ECO:0000313" key="8">
    <source>
        <dbReference type="Proteomes" id="UP001497644"/>
    </source>
</evidence>
<evidence type="ECO:0008006" key="9">
    <source>
        <dbReference type="Google" id="ProtNLM"/>
    </source>
</evidence>
<protein>
    <recommendedName>
        <fullName evidence="9">Venom serine protease 34</fullName>
    </recommendedName>
</protein>
<evidence type="ECO:0000259" key="6">
    <source>
        <dbReference type="PROSITE" id="PS50240"/>
    </source>
</evidence>
<gene>
    <name evidence="7" type="ORF">LPLAT_LOCUS13666</name>
</gene>
<keyword evidence="4" id="KW-0732">Signal</keyword>
<dbReference type="InterPro" id="IPR018114">
    <property type="entry name" value="TRYPSIN_HIS"/>
</dbReference>
<dbReference type="CDD" id="cd00190">
    <property type="entry name" value="Tryp_SPc"/>
    <property type="match status" value="1"/>
</dbReference>
<dbReference type="FunFam" id="2.40.10.10:FF:000068">
    <property type="entry name" value="transmembrane protease serine 2"/>
    <property type="match status" value="1"/>
</dbReference>
<dbReference type="PROSITE" id="PS00134">
    <property type="entry name" value="TRYPSIN_HIS"/>
    <property type="match status" value="1"/>
</dbReference>
<feature type="domain" description="CUB" evidence="5">
    <location>
        <begin position="24"/>
        <end position="97"/>
    </location>
</feature>
<feature type="signal peptide" evidence="4">
    <location>
        <begin position="1"/>
        <end position="22"/>
    </location>
</feature>
<dbReference type="InterPro" id="IPR001314">
    <property type="entry name" value="Peptidase_S1A"/>
</dbReference>
<name>A0AAV2P6V5_9HYME</name>
<feature type="chain" id="PRO_5043909617" description="Venom serine protease 34" evidence="4">
    <location>
        <begin position="23"/>
        <end position="387"/>
    </location>
</feature>
<dbReference type="InterPro" id="IPR051487">
    <property type="entry name" value="Ser/Thr_Proteases_Immune/Dev"/>
</dbReference>
<dbReference type="EMBL" id="OZ034831">
    <property type="protein sequence ID" value="CAL1688641.1"/>
    <property type="molecule type" value="Genomic_DNA"/>
</dbReference>
<dbReference type="InterPro" id="IPR000859">
    <property type="entry name" value="CUB_dom"/>
</dbReference>
<dbReference type="SUPFAM" id="SSF50494">
    <property type="entry name" value="Trypsin-like serine proteases"/>
    <property type="match status" value="1"/>
</dbReference>
<dbReference type="InterPro" id="IPR001254">
    <property type="entry name" value="Trypsin_dom"/>
</dbReference>
<reference evidence="7" key="1">
    <citation type="submission" date="2024-04" db="EMBL/GenBank/DDBJ databases">
        <authorList>
            <consortium name="Molecular Ecology Group"/>
        </authorList>
    </citation>
    <scope>NUCLEOTIDE SEQUENCE</scope>
</reference>